<proteinExistence type="predicted"/>
<evidence type="ECO:0000259" key="4">
    <source>
        <dbReference type="PROSITE" id="PS51379"/>
    </source>
</evidence>
<sequence>MKELVILSGKGGTGKTTVCAGLAALLPGPKVLVDADVEAANLALVVEARVRKRQSFWAGYTPHKDEDRCSGCGTCREKCRFEAVREDLTIDPFLCEGCGVCAWFCPEGAIEMREKEVGQIFVSETPYGPLVHAEILPGEENSGKLVAEVKKRARDLAPAASFILVDGPPGIGCPVIASLSGADAVLVVAEPTAAGLHDLGRLVALLHHFKLPGYLVVNKADLNPEITEKLLAYPGLSPLGELPFDEAVASALRKLRPLPLVSHGPAAQALKALALKVQKNILGGLT</sequence>
<dbReference type="AlphaFoldDB" id="A0A7V5U395"/>
<dbReference type="GO" id="GO:0046872">
    <property type="term" value="F:metal ion binding"/>
    <property type="evidence" value="ECO:0007669"/>
    <property type="project" value="UniProtKB-KW"/>
</dbReference>
<keyword evidence="2" id="KW-0408">Iron</keyword>
<dbReference type="InterPro" id="IPR002586">
    <property type="entry name" value="CobQ/CobB/MinD/ParA_Nub-bd_dom"/>
</dbReference>
<dbReference type="PROSITE" id="PS00198">
    <property type="entry name" value="4FE4S_FER_1"/>
    <property type="match status" value="1"/>
</dbReference>
<dbReference type="Pfam" id="PF00037">
    <property type="entry name" value="Fer4"/>
    <property type="match status" value="2"/>
</dbReference>
<name>A0A7V5U395_9BACT</name>
<dbReference type="PANTHER" id="PTHR43534:SF1">
    <property type="entry name" value="4FE-4S CLUSTER CONTAINING PARA FAMILY ATPASE PROTEIN"/>
    <property type="match status" value="1"/>
</dbReference>
<dbReference type="InterPro" id="IPR027417">
    <property type="entry name" value="P-loop_NTPase"/>
</dbReference>
<dbReference type="Proteomes" id="UP000886101">
    <property type="component" value="Unassembled WGS sequence"/>
</dbReference>
<feature type="domain" description="4Fe-4S ferredoxin-type" evidence="4">
    <location>
        <begin position="60"/>
        <end position="85"/>
    </location>
</feature>
<protein>
    <submittedName>
        <fullName evidence="5">(4Fe-4S)-binding protein</fullName>
    </submittedName>
</protein>
<dbReference type="Pfam" id="PF01656">
    <property type="entry name" value="CbiA"/>
    <property type="match status" value="1"/>
</dbReference>
<evidence type="ECO:0000313" key="5">
    <source>
        <dbReference type="EMBL" id="HHI97965.1"/>
    </source>
</evidence>
<comment type="caution">
    <text evidence="5">The sequence shown here is derived from an EMBL/GenBank/DDBJ whole genome shotgun (WGS) entry which is preliminary data.</text>
</comment>
<evidence type="ECO:0000256" key="3">
    <source>
        <dbReference type="ARBA" id="ARBA00023014"/>
    </source>
</evidence>
<dbReference type="EMBL" id="DROK01000266">
    <property type="protein sequence ID" value="HHI97965.1"/>
    <property type="molecule type" value="Genomic_DNA"/>
</dbReference>
<dbReference type="GO" id="GO:0051536">
    <property type="term" value="F:iron-sulfur cluster binding"/>
    <property type="evidence" value="ECO:0007669"/>
    <property type="project" value="UniProtKB-KW"/>
</dbReference>
<dbReference type="SUPFAM" id="SSF54862">
    <property type="entry name" value="4Fe-4S ferredoxins"/>
    <property type="match status" value="1"/>
</dbReference>
<gene>
    <name evidence="5" type="ORF">ENJ96_08970</name>
</gene>
<dbReference type="CDD" id="cd03110">
    <property type="entry name" value="SIMIBI_bact_arch"/>
    <property type="match status" value="1"/>
</dbReference>
<evidence type="ECO:0000256" key="2">
    <source>
        <dbReference type="ARBA" id="ARBA00023004"/>
    </source>
</evidence>
<feature type="domain" description="4Fe-4S ferredoxin-type" evidence="4">
    <location>
        <begin position="86"/>
        <end position="115"/>
    </location>
</feature>
<dbReference type="InterPro" id="IPR017900">
    <property type="entry name" value="4Fe4S_Fe_S_CS"/>
</dbReference>
<organism evidence="5">
    <name type="scientific">Thermodesulfatator atlanticus</name>
    <dbReference type="NCBI Taxonomy" id="501497"/>
    <lineage>
        <taxon>Bacteria</taxon>
        <taxon>Pseudomonadati</taxon>
        <taxon>Thermodesulfobacteriota</taxon>
        <taxon>Thermodesulfobacteria</taxon>
        <taxon>Thermodesulfobacteriales</taxon>
        <taxon>Thermodesulfatatoraceae</taxon>
        <taxon>Thermodesulfatator</taxon>
    </lineage>
</organism>
<dbReference type="PANTHER" id="PTHR43534">
    <property type="entry name" value="MIND SUPERFAMILY P-LOOP ATPASE CONTAINING AN INSERTED FERREDOXIN DOMAIN"/>
    <property type="match status" value="1"/>
</dbReference>
<dbReference type="Gene3D" id="3.40.50.300">
    <property type="entry name" value="P-loop containing nucleotide triphosphate hydrolases"/>
    <property type="match status" value="1"/>
</dbReference>
<evidence type="ECO:0000256" key="1">
    <source>
        <dbReference type="ARBA" id="ARBA00022723"/>
    </source>
</evidence>
<accession>A0A7V5U395</accession>
<dbReference type="SUPFAM" id="SSF52540">
    <property type="entry name" value="P-loop containing nucleoside triphosphate hydrolases"/>
    <property type="match status" value="1"/>
</dbReference>
<reference evidence="5" key="1">
    <citation type="journal article" date="2020" name="mSystems">
        <title>Genome- and Community-Level Interaction Insights into Carbon Utilization and Element Cycling Functions of Hydrothermarchaeota in Hydrothermal Sediment.</title>
        <authorList>
            <person name="Zhou Z."/>
            <person name="Liu Y."/>
            <person name="Xu W."/>
            <person name="Pan J."/>
            <person name="Luo Z.H."/>
            <person name="Li M."/>
        </authorList>
    </citation>
    <scope>NUCLEOTIDE SEQUENCE [LARGE SCALE GENOMIC DNA]</scope>
    <source>
        <strain evidence="5">HyVt-533</strain>
    </source>
</reference>
<dbReference type="InterPro" id="IPR017896">
    <property type="entry name" value="4Fe4S_Fe-S-bd"/>
</dbReference>
<dbReference type="Gene3D" id="3.30.70.20">
    <property type="match status" value="1"/>
</dbReference>
<keyword evidence="3" id="KW-0411">Iron-sulfur</keyword>
<keyword evidence="1" id="KW-0479">Metal-binding</keyword>
<dbReference type="PROSITE" id="PS51379">
    <property type="entry name" value="4FE4S_FER_2"/>
    <property type="match status" value="2"/>
</dbReference>